<evidence type="ECO:0000313" key="1">
    <source>
        <dbReference type="EMBL" id="KAK3064887.1"/>
    </source>
</evidence>
<dbReference type="EMBL" id="JAWDJW010006405">
    <property type="protein sequence ID" value="KAK3064887.1"/>
    <property type="molecule type" value="Genomic_DNA"/>
</dbReference>
<evidence type="ECO:0000313" key="2">
    <source>
        <dbReference type="Proteomes" id="UP001186974"/>
    </source>
</evidence>
<comment type="caution">
    <text evidence="1">The sequence shown here is derived from an EMBL/GenBank/DDBJ whole genome shotgun (WGS) entry which is preliminary data.</text>
</comment>
<gene>
    <name evidence="1" type="ORF">LTS18_003009</name>
</gene>
<reference evidence="1" key="1">
    <citation type="submission" date="2024-09" db="EMBL/GenBank/DDBJ databases">
        <title>Black Yeasts Isolated from many extreme environments.</title>
        <authorList>
            <person name="Coleine C."/>
            <person name="Stajich J.E."/>
            <person name="Selbmann L."/>
        </authorList>
    </citation>
    <scope>NUCLEOTIDE SEQUENCE</scope>
    <source>
        <strain evidence="1">CCFEE 5737</strain>
    </source>
</reference>
<protein>
    <submittedName>
        <fullName evidence="1">Uncharacterized protein</fullName>
    </submittedName>
</protein>
<organism evidence="1 2">
    <name type="scientific">Coniosporium uncinatum</name>
    <dbReference type="NCBI Taxonomy" id="93489"/>
    <lineage>
        <taxon>Eukaryota</taxon>
        <taxon>Fungi</taxon>
        <taxon>Dikarya</taxon>
        <taxon>Ascomycota</taxon>
        <taxon>Pezizomycotina</taxon>
        <taxon>Dothideomycetes</taxon>
        <taxon>Dothideomycetes incertae sedis</taxon>
        <taxon>Coniosporium</taxon>
    </lineage>
</organism>
<name>A0ACC3DC08_9PEZI</name>
<sequence>MAAITPHSPTMTAQLPNLAITGTNLTYGLIASADSYIIAQRMRYRVRPFAKLVEAKDLCNGLDWAAAVIKFETHKFVGPPRAKSKSRNKKDYIGAFLETNPESASSPNSSVRPVVHLVMGRNPAPTIDIRGPHQDLSQRWTMLPWFGKVSAMGSLVTGSLVKKQDRAGCVQKYYDIEGIEQALYEWDDAMMRNRVREWRLDCCRRRRVRIRGSRGSGCLRGRY</sequence>
<accession>A0ACC3DC08</accession>
<keyword evidence="2" id="KW-1185">Reference proteome</keyword>
<dbReference type="Proteomes" id="UP001186974">
    <property type="component" value="Unassembled WGS sequence"/>
</dbReference>
<proteinExistence type="predicted"/>